<dbReference type="RefSeq" id="WP_093391529.1">
    <property type="nucleotide sequence ID" value="NZ_LT629736.1"/>
</dbReference>
<dbReference type="OrthoDB" id="8534453at2"/>
<gene>
    <name evidence="1" type="ORF">SAMN05216421_0346</name>
</gene>
<dbReference type="Pfam" id="PF06293">
    <property type="entry name" value="Kdo"/>
    <property type="match status" value="1"/>
</dbReference>
<dbReference type="GO" id="GO:0016301">
    <property type="term" value="F:kinase activity"/>
    <property type="evidence" value="ECO:0007669"/>
    <property type="project" value="UniProtKB-KW"/>
</dbReference>
<dbReference type="EMBL" id="LT629736">
    <property type="protein sequence ID" value="SDR80444.1"/>
    <property type="molecule type" value="Genomic_DNA"/>
</dbReference>
<name>A0A1H1M0T0_9GAMM</name>
<keyword evidence="1" id="KW-0808">Transferase</keyword>
<keyword evidence="1" id="KW-0418">Kinase</keyword>
<dbReference type="SUPFAM" id="SSF56112">
    <property type="entry name" value="Protein kinase-like (PK-like)"/>
    <property type="match status" value="1"/>
</dbReference>
<keyword evidence="2" id="KW-1185">Reference proteome</keyword>
<dbReference type="Proteomes" id="UP000243207">
    <property type="component" value="Chromosome I"/>
</dbReference>
<dbReference type="AlphaFoldDB" id="A0A1H1M0T0"/>
<organism evidence="1 2">
    <name type="scientific">Halopseudomonas xinjiangensis</name>
    <dbReference type="NCBI Taxonomy" id="487184"/>
    <lineage>
        <taxon>Bacteria</taxon>
        <taxon>Pseudomonadati</taxon>
        <taxon>Pseudomonadota</taxon>
        <taxon>Gammaproteobacteria</taxon>
        <taxon>Pseudomonadales</taxon>
        <taxon>Pseudomonadaceae</taxon>
        <taxon>Halopseudomonas</taxon>
    </lineage>
</organism>
<evidence type="ECO:0000313" key="2">
    <source>
        <dbReference type="Proteomes" id="UP000243207"/>
    </source>
</evidence>
<sequence>MKLLTRQTFENMRSGARVVEQDHYGEKVLLLSDGTYLKLFRRKSWFSKTAFYPPAKRFADNAWSLATLAIPCPAVLQTYRMTSPYRSVVHYVPLAGQTLRTLMKTADESQQRALLEGLGDFIALLHDKGVYFRSLHFGNIVLTPEQQFGLIDISDMRCLNRPLSVRMRRRNYEHLLRYQEDWDLLPGELLESLQRDVIRG</sequence>
<evidence type="ECO:0000313" key="1">
    <source>
        <dbReference type="EMBL" id="SDR80444.1"/>
    </source>
</evidence>
<reference evidence="2" key="1">
    <citation type="submission" date="2016-10" db="EMBL/GenBank/DDBJ databases">
        <authorList>
            <person name="Varghese N."/>
            <person name="Submissions S."/>
        </authorList>
    </citation>
    <scope>NUCLEOTIDE SEQUENCE [LARGE SCALE GENOMIC DNA]</scope>
    <source>
        <strain evidence="2">NRRL B-51270</strain>
    </source>
</reference>
<accession>A0A1H1M0T0</accession>
<protein>
    <submittedName>
        <fullName evidence="1">Lipopolysaccharide kinase (Kdo/WaaP) family protein</fullName>
    </submittedName>
</protein>
<proteinExistence type="predicted"/>
<dbReference type="InterPro" id="IPR011009">
    <property type="entry name" value="Kinase-like_dom_sf"/>
</dbReference>
<dbReference type="STRING" id="487184.SAMN05216421_0346"/>